<comment type="caution">
    <text evidence="1">The sequence shown here is derived from an EMBL/GenBank/DDBJ whole genome shotgun (WGS) entry which is preliminary data.</text>
</comment>
<accession>A0ABR1J4B6</accession>
<evidence type="ECO:0000313" key="1">
    <source>
        <dbReference type="EMBL" id="KAK7447781.1"/>
    </source>
</evidence>
<proteinExistence type="predicted"/>
<dbReference type="EMBL" id="JBANRG010000040">
    <property type="protein sequence ID" value="KAK7447781.1"/>
    <property type="molecule type" value="Genomic_DNA"/>
</dbReference>
<keyword evidence="2" id="KW-1185">Reference proteome</keyword>
<gene>
    <name evidence="1" type="ORF">VKT23_014039</name>
</gene>
<name>A0ABR1J4B6_9AGAR</name>
<dbReference type="Proteomes" id="UP001498398">
    <property type="component" value="Unassembled WGS sequence"/>
</dbReference>
<protein>
    <submittedName>
        <fullName evidence="1">Uncharacterized protein</fullName>
    </submittedName>
</protein>
<reference evidence="1 2" key="1">
    <citation type="submission" date="2024-01" db="EMBL/GenBank/DDBJ databases">
        <title>A draft genome for the cacao thread blight pathogen Marasmiellus scandens.</title>
        <authorList>
            <person name="Baruah I.K."/>
            <person name="Leung J."/>
            <person name="Bukari Y."/>
            <person name="Amoako-Attah I."/>
            <person name="Meinhardt L.W."/>
            <person name="Bailey B.A."/>
            <person name="Cohen S.P."/>
        </authorList>
    </citation>
    <scope>NUCLEOTIDE SEQUENCE [LARGE SCALE GENOMIC DNA]</scope>
    <source>
        <strain evidence="1 2">GH-19</strain>
    </source>
</reference>
<evidence type="ECO:0000313" key="2">
    <source>
        <dbReference type="Proteomes" id="UP001498398"/>
    </source>
</evidence>
<sequence>MGMKTFSASLYTVISDFVTGTELLEKYSLCKATGPSHLPLFIDAIQHNLELEVGTQLSMETLAEALDRICREQRKPPVDLYSDSQEFIPADKLREGATRNL</sequence>
<organism evidence="1 2">
    <name type="scientific">Marasmiellus scandens</name>
    <dbReference type="NCBI Taxonomy" id="2682957"/>
    <lineage>
        <taxon>Eukaryota</taxon>
        <taxon>Fungi</taxon>
        <taxon>Dikarya</taxon>
        <taxon>Basidiomycota</taxon>
        <taxon>Agaricomycotina</taxon>
        <taxon>Agaricomycetes</taxon>
        <taxon>Agaricomycetidae</taxon>
        <taxon>Agaricales</taxon>
        <taxon>Marasmiineae</taxon>
        <taxon>Omphalotaceae</taxon>
        <taxon>Marasmiellus</taxon>
    </lineage>
</organism>